<keyword evidence="4" id="KW-1185">Reference proteome</keyword>
<protein>
    <recommendedName>
        <fullName evidence="2">Ice-binding protein C-terminal domain-containing protein</fullName>
    </recommendedName>
</protein>
<evidence type="ECO:0000313" key="3">
    <source>
        <dbReference type="EMBL" id="OEY69720.1"/>
    </source>
</evidence>
<comment type="caution">
    <text evidence="3">The sequence shown here is derived from an EMBL/GenBank/DDBJ whole genome shotgun (WGS) entry which is preliminary data.</text>
</comment>
<dbReference type="NCBIfam" id="TIGR02595">
    <property type="entry name" value="PEP_CTERM"/>
    <property type="match status" value="1"/>
</dbReference>
<feature type="signal peptide" evidence="1">
    <location>
        <begin position="1"/>
        <end position="21"/>
    </location>
</feature>
<name>A0A1E7Q6I7_9GAMM</name>
<accession>A0A1E7Q6I7</accession>
<sequence length="257" mass="25987">MKSTINTIAALLLAGTTSAHASFINDGLGGLWEYNVNTNISTLIGNTGTMYDIALDPTSNILYGVLGGTALYAIDQDTAATSFIGNTNAIINGLTFGSNGILYGSGGNSLFSLSLSTGLAGFIGSGAYSSSGDIAFDEMGNLYLSSTTSNTGLGDSLWLLNVSNGTGTMLGVTGYEAVYGLSFLDNTLYGFTNAGTTISLNTLTGAGTFVSTNEIRAFGADGVGGVKVPEPASIAILALGLAGLGFARRKSAAKLKS</sequence>
<dbReference type="Proteomes" id="UP000242258">
    <property type="component" value="Unassembled WGS sequence"/>
</dbReference>
<organism evidence="3 4">
    <name type="scientific">Rheinheimera salexigens</name>
    <dbReference type="NCBI Taxonomy" id="1628148"/>
    <lineage>
        <taxon>Bacteria</taxon>
        <taxon>Pseudomonadati</taxon>
        <taxon>Pseudomonadota</taxon>
        <taxon>Gammaproteobacteria</taxon>
        <taxon>Chromatiales</taxon>
        <taxon>Chromatiaceae</taxon>
        <taxon>Rheinheimera</taxon>
    </lineage>
</organism>
<dbReference type="STRING" id="1628148.BI198_09215"/>
<dbReference type="Pfam" id="PF07589">
    <property type="entry name" value="PEP-CTERM"/>
    <property type="match status" value="1"/>
</dbReference>
<dbReference type="AlphaFoldDB" id="A0A1E7Q6I7"/>
<dbReference type="InterPro" id="IPR013424">
    <property type="entry name" value="Ice-binding_C"/>
</dbReference>
<feature type="chain" id="PRO_5009200515" description="Ice-binding protein C-terminal domain-containing protein" evidence="1">
    <location>
        <begin position="22"/>
        <end position="257"/>
    </location>
</feature>
<evidence type="ECO:0000313" key="4">
    <source>
        <dbReference type="Proteomes" id="UP000242258"/>
    </source>
</evidence>
<feature type="domain" description="Ice-binding protein C-terminal" evidence="2">
    <location>
        <begin position="228"/>
        <end position="249"/>
    </location>
</feature>
<gene>
    <name evidence="3" type="ORF">BI198_09215</name>
</gene>
<reference evidence="4" key="1">
    <citation type="submission" date="2016-09" db="EMBL/GenBank/DDBJ databases">
        <authorList>
            <person name="Wan X."/>
            <person name="Hou S."/>
        </authorList>
    </citation>
    <scope>NUCLEOTIDE SEQUENCE [LARGE SCALE GENOMIC DNA]</scope>
    <source>
        <strain evidence="4">KH87</strain>
    </source>
</reference>
<dbReference type="SUPFAM" id="SSF101898">
    <property type="entry name" value="NHL repeat"/>
    <property type="match status" value="1"/>
</dbReference>
<keyword evidence="1" id="KW-0732">Signal</keyword>
<evidence type="ECO:0000256" key="1">
    <source>
        <dbReference type="SAM" id="SignalP"/>
    </source>
</evidence>
<dbReference type="OrthoDB" id="1204817at2"/>
<dbReference type="RefSeq" id="WP_070049290.1">
    <property type="nucleotide sequence ID" value="NZ_CBCSDO010000004.1"/>
</dbReference>
<evidence type="ECO:0000259" key="2">
    <source>
        <dbReference type="Pfam" id="PF07589"/>
    </source>
</evidence>
<dbReference type="EMBL" id="MKEK01000001">
    <property type="protein sequence ID" value="OEY69720.1"/>
    <property type="molecule type" value="Genomic_DNA"/>
</dbReference>
<proteinExistence type="predicted"/>